<keyword evidence="8 13" id="KW-0798">TonB box</keyword>
<organism evidence="17 18">
    <name type="scientific">Rugamonas rubra</name>
    <dbReference type="NCBI Taxonomy" id="758825"/>
    <lineage>
        <taxon>Bacteria</taxon>
        <taxon>Pseudomonadati</taxon>
        <taxon>Pseudomonadota</taxon>
        <taxon>Betaproteobacteria</taxon>
        <taxon>Burkholderiales</taxon>
        <taxon>Oxalobacteraceae</taxon>
        <taxon>Telluria group</taxon>
        <taxon>Rugamonas</taxon>
    </lineage>
</organism>
<evidence type="ECO:0000256" key="3">
    <source>
        <dbReference type="ARBA" id="ARBA00022448"/>
    </source>
</evidence>
<dbReference type="Gene3D" id="2.40.170.20">
    <property type="entry name" value="TonB-dependent receptor, beta-barrel domain"/>
    <property type="match status" value="1"/>
</dbReference>
<evidence type="ECO:0000256" key="13">
    <source>
        <dbReference type="RuleBase" id="RU003357"/>
    </source>
</evidence>
<dbReference type="AlphaFoldDB" id="A0A1I4NS60"/>
<evidence type="ECO:0000259" key="16">
    <source>
        <dbReference type="Pfam" id="PF07715"/>
    </source>
</evidence>
<evidence type="ECO:0000256" key="14">
    <source>
        <dbReference type="SAM" id="SignalP"/>
    </source>
</evidence>
<keyword evidence="18" id="KW-1185">Reference proteome</keyword>
<evidence type="ECO:0000313" key="17">
    <source>
        <dbReference type="EMBL" id="SFM18289.1"/>
    </source>
</evidence>
<evidence type="ECO:0000256" key="4">
    <source>
        <dbReference type="ARBA" id="ARBA00022452"/>
    </source>
</evidence>
<evidence type="ECO:0000256" key="2">
    <source>
        <dbReference type="ARBA" id="ARBA00009810"/>
    </source>
</evidence>
<dbReference type="EMBL" id="FOTW01000014">
    <property type="protein sequence ID" value="SFM18289.1"/>
    <property type="molecule type" value="Genomic_DNA"/>
</dbReference>
<evidence type="ECO:0000256" key="11">
    <source>
        <dbReference type="ARBA" id="ARBA00023237"/>
    </source>
</evidence>
<keyword evidence="7" id="KW-0406">Ion transport</keyword>
<evidence type="ECO:0000256" key="6">
    <source>
        <dbReference type="ARBA" id="ARBA00022729"/>
    </source>
</evidence>
<dbReference type="Pfam" id="PF00593">
    <property type="entry name" value="TonB_dep_Rec_b-barrel"/>
    <property type="match status" value="1"/>
</dbReference>
<feature type="domain" description="TonB-dependent receptor plug" evidence="16">
    <location>
        <begin position="51"/>
        <end position="163"/>
    </location>
</feature>
<dbReference type="Pfam" id="PF07715">
    <property type="entry name" value="Plug"/>
    <property type="match status" value="1"/>
</dbReference>
<gene>
    <name evidence="17" type="ORF">SAMN02982985_03088</name>
</gene>
<keyword evidence="10" id="KW-0675">Receptor</keyword>
<dbReference type="GO" id="GO:0009279">
    <property type="term" value="C:cell outer membrane"/>
    <property type="evidence" value="ECO:0007669"/>
    <property type="project" value="UniProtKB-SubCell"/>
</dbReference>
<dbReference type="InterPro" id="IPR000531">
    <property type="entry name" value="Beta-barrel_TonB"/>
</dbReference>
<keyword evidence="4 12" id="KW-1134">Transmembrane beta strand</keyword>
<evidence type="ECO:0000256" key="7">
    <source>
        <dbReference type="ARBA" id="ARBA00023065"/>
    </source>
</evidence>
<dbReference type="OrthoDB" id="9760620at2"/>
<dbReference type="GO" id="GO:0015344">
    <property type="term" value="F:siderophore uptake transmembrane transporter activity"/>
    <property type="evidence" value="ECO:0007669"/>
    <property type="project" value="TreeGrafter"/>
</dbReference>
<evidence type="ECO:0000256" key="5">
    <source>
        <dbReference type="ARBA" id="ARBA00022692"/>
    </source>
</evidence>
<dbReference type="PROSITE" id="PS52016">
    <property type="entry name" value="TONB_DEPENDENT_REC_3"/>
    <property type="match status" value="1"/>
</dbReference>
<dbReference type="PANTHER" id="PTHR30069">
    <property type="entry name" value="TONB-DEPENDENT OUTER MEMBRANE RECEPTOR"/>
    <property type="match status" value="1"/>
</dbReference>
<keyword evidence="11 12" id="KW-0998">Cell outer membrane</keyword>
<feature type="domain" description="TonB-dependent receptor-like beta-barrel" evidence="15">
    <location>
        <begin position="327"/>
        <end position="768"/>
    </location>
</feature>
<evidence type="ECO:0000256" key="12">
    <source>
        <dbReference type="PROSITE-ProRule" id="PRU01360"/>
    </source>
</evidence>
<dbReference type="Gene3D" id="2.170.130.10">
    <property type="entry name" value="TonB-dependent receptor, plug domain"/>
    <property type="match status" value="1"/>
</dbReference>
<dbReference type="Proteomes" id="UP000199470">
    <property type="component" value="Unassembled WGS sequence"/>
</dbReference>
<proteinExistence type="inferred from homology"/>
<dbReference type="InterPro" id="IPR036942">
    <property type="entry name" value="Beta-barrel_TonB_sf"/>
</dbReference>
<evidence type="ECO:0000313" key="18">
    <source>
        <dbReference type="Proteomes" id="UP000199470"/>
    </source>
</evidence>
<name>A0A1I4NS60_9BURK</name>
<keyword evidence="6 14" id="KW-0732">Signal</keyword>
<dbReference type="RefSeq" id="WP_093388587.1">
    <property type="nucleotide sequence ID" value="NZ_FOTW01000014.1"/>
</dbReference>
<dbReference type="PANTHER" id="PTHR30069:SF53">
    <property type="entry name" value="COLICIN I RECEPTOR-RELATED"/>
    <property type="match status" value="1"/>
</dbReference>
<keyword evidence="3 12" id="KW-0813">Transport</keyword>
<dbReference type="InterPro" id="IPR037066">
    <property type="entry name" value="Plug_dom_sf"/>
</dbReference>
<accession>A0A1I4NS60</accession>
<comment type="subcellular location">
    <subcellularLocation>
        <location evidence="1 12">Cell outer membrane</location>
        <topology evidence="1 12">Multi-pass membrane protein</topology>
    </subcellularLocation>
</comment>
<evidence type="ECO:0000259" key="15">
    <source>
        <dbReference type="Pfam" id="PF00593"/>
    </source>
</evidence>
<comment type="similarity">
    <text evidence="2 12 13">Belongs to the TonB-dependent receptor family.</text>
</comment>
<evidence type="ECO:0000256" key="1">
    <source>
        <dbReference type="ARBA" id="ARBA00004571"/>
    </source>
</evidence>
<dbReference type="SUPFAM" id="SSF56935">
    <property type="entry name" value="Porins"/>
    <property type="match status" value="1"/>
</dbReference>
<feature type="chain" id="PRO_5011550007" evidence="14">
    <location>
        <begin position="28"/>
        <end position="793"/>
    </location>
</feature>
<dbReference type="InterPro" id="IPR039426">
    <property type="entry name" value="TonB-dep_rcpt-like"/>
</dbReference>
<feature type="signal peptide" evidence="14">
    <location>
        <begin position="1"/>
        <end position="27"/>
    </location>
</feature>
<keyword evidence="5 12" id="KW-0812">Transmembrane</keyword>
<reference evidence="17 18" key="1">
    <citation type="submission" date="2016-10" db="EMBL/GenBank/DDBJ databases">
        <authorList>
            <person name="de Groot N.N."/>
        </authorList>
    </citation>
    <scope>NUCLEOTIDE SEQUENCE [LARGE SCALE GENOMIC DNA]</scope>
    <source>
        <strain evidence="17 18">ATCC 43154</strain>
    </source>
</reference>
<protein>
    <submittedName>
        <fullName evidence="17">Iron complex outermembrane recepter protein</fullName>
    </submittedName>
</protein>
<dbReference type="CDD" id="cd01347">
    <property type="entry name" value="ligand_gated_channel"/>
    <property type="match status" value="1"/>
</dbReference>
<dbReference type="STRING" id="758825.SAMN02982985_03088"/>
<evidence type="ECO:0000256" key="10">
    <source>
        <dbReference type="ARBA" id="ARBA00023170"/>
    </source>
</evidence>
<evidence type="ECO:0000256" key="8">
    <source>
        <dbReference type="ARBA" id="ARBA00023077"/>
    </source>
</evidence>
<sequence length="793" mass="86764">MYQFACTPSQLTLALIAAFCTAAPAWADALAPDDSIPEIVVKSRKSAVPVNSPATVESITAKEIAERINAVTSAEALNYLPSTHVRERYIGDRNGILVMRVNSSIASAQTTVYADNLLLSNFLNNSYSTAPRWGMVAPEEIERIEVMYGPFSPLYPGNSAGGVVQMSTHMPDQFEAHVKADLFGQRFKLYGTDQHFGGQHQSVSLGNKSGAWSFWLTADHLDNHSQPQTFGAATKAALKDTPKDTPAWTNVYGASRDIDTSGNPRIIGSAIGADHTIQDNGKFKLAYQVSPTLRATYTLGLWQNSSSSEVASYLRDAAGAPVYNTGGKGAGAYVKFAGDANYYTLAGVSPGSGESMHVMHGVALKSDTRGAWDWEVVASVYAQNKELSRSAANTGGLYDSGNAGVRPGGTLTVGDGTGWQNLDLRGEWRPAADGGRQHRLSFGYHADRYVLKSVTSAIAGDWIDGPATAGASSNSYGKTATQAVYLQDVVQLQPALKLLFGGRLEHWRAYDGSNFNLANVAKYRQLNYAERSSTDFSPKASLSYRGDSDWAWRASLAHAVRYPTVAEIFQVISLPDNVKQNDPNLKAEKLNSAELMAERSFDAGMARASLFWEDKRDALISQTDTTVTPTISSIQNVDKVRTYGLEMVADLRDIWLRGLDLGGSATYTKSTIVEDRRNPALAGTDQPRIPDWRLTLSATYRASERLSYSLSYRYSGRQHNTLFDPKNNRYNDVNPNVYGAVSHYSVLDAKLLYKLNRQWTASLGVNNVGAFKYYVNPNPYPQRTFFTSVKFDY</sequence>
<dbReference type="InterPro" id="IPR012910">
    <property type="entry name" value="Plug_dom"/>
</dbReference>
<evidence type="ECO:0000256" key="9">
    <source>
        <dbReference type="ARBA" id="ARBA00023136"/>
    </source>
</evidence>
<dbReference type="GO" id="GO:0044718">
    <property type="term" value="P:siderophore transmembrane transport"/>
    <property type="evidence" value="ECO:0007669"/>
    <property type="project" value="TreeGrafter"/>
</dbReference>
<keyword evidence="9 12" id="KW-0472">Membrane</keyword>